<dbReference type="AlphaFoldDB" id="A0A3Q2DC80"/>
<dbReference type="GO" id="GO:0001786">
    <property type="term" value="F:phosphatidylserine binding"/>
    <property type="evidence" value="ECO:0007669"/>
    <property type="project" value="TreeGrafter"/>
</dbReference>
<protein>
    <submittedName>
        <fullName evidence="5">Uncharacterized protein</fullName>
    </submittedName>
</protein>
<dbReference type="GO" id="GO:0043277">
    <property type="term" value="P:apoptotic cell clearance"/>
    <property type="evidence" value="ECO:0007669"/>
    <property type="project" value="TreeGrafter"/>
</dbReference>
<accession>A0A3Q2DC80</accession>
<evidence type="ECO:0000259" key="4">
    <source>
        <dbReference type="PROSITE" id="PS50853"/>
    </source>
</evidence>
<dbReference type="SUPFAM" id="SSF49265">
    <property type="entry name" value="Fibronectin type III"/>
    <property type="match status" value="1"/>
</dbReference>
<reference evidence="5" key="1">
    <citation type="submission" date="2025-08" db="UniProtKB">
        <authorList>
            <consortium name="Ensembl"/>
        </authorList>
    </citation>
    <scope>IDENTIFICATION</scope>
</reference>
<feature type="domain" description="Fibronectin type-III" evidence="4">
    <location>
        <begin position="102"/>
        <end position="195"/>
    </location>
</feature>
<dbReference type="InterPro" id="IPR003599">
    <property type="entry name" value="Ig_sub"/>
</dbReference>
<proteinExistence type="predicted"/>
<dbReference type="InterPro" id="IPR013783">
    <property type="entry name" value="Ig-like_fold"/>
</dbReference>
<organism evidence="5 6">
    <name type="scientific">Cyprinodon variegatus</name>
    <name type="common">Sheepshead minnow</name>
    <dbReference type="NCBI Taxonomy" id="28743"/>
    <lineage>
        <taxon>Eukaryota</taxon>
        <taxon>Metazoa</taxon>
        <taxon>Chordata</taxon>
        <taxon>Craniata</taxon>
        <taxon>Vertebrata</taxon>
        <taxon>Euteleostomi</taxon>
        <taxon>Actinopterygii</taxon>
        <taxon>Neopterygii</taxon>
        <taxon>Teleostei</taxon>
        <taxon>Neoteleostei</taxon>
        <taxon>Acanthomorphata</taxon>
        <taxon>Ovalentaria</taxon>
        <taxon>Atherinomorphae</taxon>
        <taxon>Cyprinodontiformes</taxon>
        <taxon>Cyprinodontidae</taxon>
        <taxon>Cyprinodon</taxon>
    </lineage>
</organism>
<name>A0A3Q2DC80_CYPVA</name>
<sequence length="232" mass="25867">LNWFLFILNCCASLYYVTATVGADVSLKCSYNAWHHGPLPFCWGRESTSTFGCNNQVIKSDGTSVVSRLSWRYSLSGNLRGGDASLTIMQVQESDGGKYVCRVEIPGWFNDETTESILRIDHLLRMNISNHEACILIVTTITDPWSSAIRSWVKSTDATVVNLRPATTYNLRLFAVNSVGTSDASNVLTFTTKEAGKMIQWHECEVSSKVFFFTSCQNETVLNTFIPSVCKD</sequence>
<dbReference type="InterPro" id="IPR003961">
    <property type="entry name" value="FN3_dom"/>
</dbReference>
<dbReference type="SMART" id="SM00409">
    <property type="entry name" value="IG"/>
    <property type="match status" value="1"/>
</dbReference>
<dbReference type="InterPro" id="IPR036116">
    <property type="entry name" value="FN3_sf"/>
</dbReference>
<dbReference type="STRING" id="28743.ENSCVAP00000016428"/>
<dbReference type="GeneTree" id="ENSGT00940000163509"/>
<feature type="domain" description="Ig-like" evidence="3">
    <location>
        <begin position="22"/>
        <end position="121"/>
    </location>
</feature>
<dbReference type="PANTHER" id="PTHR46608">
    <property type="entry name" value="T-CELL IMMUNOGLOBULIN AND MUCIN DOMAIN-CONTAINING PROTEIN 4"/>
    <property type="match status" value="1"/>
</dbReference>
<dbReference type="Gene3D" id="2.60.40.10">
    <property type="entry name" value="Immunoglobulins"/>
    <property type="match status" value="2"/>
</dbReference>
<keyword evidence="2" id="KW-0732">Signal</keyword>
<dbReference type="Ensembl" id="ENSCVAT00000031914.1">
    <property type="protein sequence ID" value="ENSCVAP00000016428.1"/>
    <property type="gene ID" value="ENSCVAG00000019377.1"/>
</dbReference>
<keyword evidence="6" id="KW-1185">Reference proteome</keyword>
<dbReference type="InterPro" id="IPR007110">
    <property type="entry name" value="Ig-like_dom"/>
</dbReference>
<dbReference type="CDD" id="cd00063">
    <property type="entry name" value="FN3"/>
    <property type="match status" value="1"/>
</dbReference>
<reference evidence="5" key="2">
    <citation type="submission" date="2025-09" db="UniProtKB">
        <authorList>
            <consortium name="Ensembl"/>
        </authorList>
    </citation>
    <scope>IDENTIFICATION</scope>
</reference>
<dbReference type="SUPFAM" id="SSF48726">
    <property type="entry name" value="Immunoglobulin"/>
    <property type="match status" value="1"/>
</dbReference>
<evidence type="ECO:0000256" key="1">
    <source>
        <dbReference type="ARBA" id="ARBA00023319"/>
    </source>
</evidence>
<dbReference type="InterPro" id="IPR036179">
    <property type="entry name" value="Ig-like_dom_sf"/>
</dbReference>
<dbReference type="InterPro" id="IPR013106">
    <property type="entry name" value="Ig_V-set"/>
</dbReference>
<feature type="chain" id="PRO_5018699432" evidence="2">
    <location>
        <begin position="20"/>
        <end position="232"/>
    </location>
</feature>
<dbReference type="PROSITE" id="PS50835">
    <property type="entry name" value="IG_LIKE"/>
    <property type="match status" value="1"/>
</dbReference>
<dbReference type="PROSITE" id="PS50853">
    <property type="entry name" value="FN3"/>
    <property type="match status" value="1"/>
</dbReference>
<dbReference type="PANTHER" id="PTHR46608:SF2">
    <property type="entry name" value="T CELL IMMUNOGLOBULIN AND MUCIN DOMAIN CONTAINING 4 PRECURSOR"/>
    <property type="match status" value="1"/>
</dbReference>
<evidence type="ECO:0000256" key="2">
    <source>
        <dbReference type="SAM" id="SignalP"/>
    </source>
</evidence>
<feature type="signal peptide" evidence="2">
    <location>
        <begin position="1"/>
        <end position="19"/>
    </location>
</feature>
<dbReference type="GO" id="GO:0060097">
    <property type="term" value="P:cytoskeletal rearrangement involved in phagocytosis, engulfment"/>
    <property type="evidence" value="ECO:0007669"/>
    <property type="project" value="TreeGrafter"/>
</dbReference>
<evidence type="ECO:0000259" key="3">
    <source>
        <dbReference type="PROSITE" id="PS50835"/>
    </source>
</evidence>
<evidence type="ECO:0000313" key="5">
    <source>
        <dbReference type="Ensembl" id="ENSCVAP00000016428.1"/>
    </source>
</evidence>
<dbReference type="Pfam" id="PF07686">
    <property type="entry name" value="V-set"/>
    <property type="match status" value="1"/>
</dbReference>
<evidence type="ECO:0000313" key="6">
    <source>
        <dbReference type="Proteomes" id="UP000265020"/>
    </source>
</evidence>
<dbReference type="Proteomes" id="UP000265020">
    <property type="component" value="Unassembled WGS sequence"/>
</dbReference>
<dbReference type="Pfam" id="PF00041">
    <property type="entry name" value="fn3"/>
    <property type="match status" value="1"/>
</dbReference>
<keyword evidence="1" id="KW-0393">Immunoglobulin domain</keyword>